<dbReference type="AlphaFoldDB" id="A0A0C2BNC8"/>
<dbReference type="SMART" id="SM00131">
    <property type="entry name" value="KU"/>
    <property type="match status" value="1"/>
</dbReference>
<dbReference type="PRINTS" id="PR00759">
    <property type="entry name" value="BASICPTASE"/>
</dbReference>
<evidence type="ECO:0000313" key="3">
    <source>
        <dbReference type="Proteomes" id="UP000054047"/>
    </source>
</evidence>
<dbReference type="EMBL" id="KN772916">
    <property type="protein sequence ID" value="KIH45333.1"/>
    <property type="molecule type" value="Genomic_DNA"/>
</dbReference>
<dbReference type="Pfam" id="PF00014">
    <property type="entry name" value="Kunitz_BPTI"/>
    <property type="match status" value="1"/>
</dbReference>
<accession>A0A0C2BNC8</accession>
<dbReference type="SUPFAM" id="SSF57362">
    <property type="entry name" value="BPTI-like"/>
    <property type="match status" value="1"/>
</dbReference>
<reference evidence="2 3" key="1">
    <citation type="submission" date="2013-12" db="EMBL/GenBank/DDBJ databases">
        <title>Draft genome of the parsitic nematode Ancylostoma duodenale.</title>
        <authorList>
            <person name="Mitreva M."/>
        </authorList>
    </citation>
    <scope>NUCLEOTIDE SEQUENCE [LARGE SCALE GENOMIC DNA]</scope>
    <source>
        <strain evidence="2 3">Zhejiang</strain>
    </source>
</reference>
<evidence type="ECO:0000259" key="1">
    <source>
        <dbReference type="PROSITE" id="PS50279"/>
    </source>
</evidence>
<feature type="domain" description="BPTI/Kunitz inhibitor" evidence="1">
    <location>
        <begin position="1"/>
        <end position="50"/>
    </location>
</feature>
<organism evidence="2 3">
    <name type="scientific">Ancylostoma duodenale</name>
    <dbReference type="NCBI Taxonomy" id="51022"/>
    <lineage>
        <taxon>Eukaryota</taxon>
        <taxon>Metazoa</taxon>
        <taxon>Ecdysozoa</taxon>
        <taxon>Nematoda</taxon>
        <taxon>Chromadorea</taxon>
        <taxon>Rhabditida</taxon>
        <taxon>Rhabditina</taxon>
        <taxon>Rhabditomorpha</taxon>
        <taxon>Strongyloidea</taxon>
        <taxon>Ancylostomatidae</taxon>
        <taxon>Ancylostomatinae</taxon>
        <taxon>Ancylostoma</taxon>
    </lineage>
</organism>
<sequence length="73" mass="8077">MKGNVRNGYKPNLNEFGYDRCTNKCIPYTYGGCGGSNNMFDTLAECQEKCGKPEAMARNLGLVQKVESTSFEP</sequence>
<dbReference type="InterPro" id="IPR036880">
    <property type="entry name" value="Kunitz_BPTI_sf"/>
</dbReference>
<dbReference type="InterPro" id="IPR002223">
    <property type="entry name" value="Kunitz_BPTI"/>
</dbReference>
<evidence type="ECO:0000313" key="2">
    <source>
        <dbReference type="EMBL" id="KIH45333.1"/>
    </source>
</evidence>
<name>A0A0C2BNC8_9BILA</name>
<proteinExistence type="predicted"/>
<dbReference type="GO" id="GO:0004867">
    <property type="term" value="F:serine-type endopeptidase inhibitor activity"/>
    <property type="evidence" value="ECO:0007669"/>
    <property type="project" value="InterPro"/>
</dbReference>
<dbReference type="OrthoDB" id="4473401at2759"/>
<dbReference type="Proteomes" id="UP000054047">
    <property type="component" value="Unassembled WGS sequence"/>
</dbReference>
<protein>
    <submittedName>
        <fullName evidence="2">Kunitz/Bovine pancreatic trypsin inhibitor domain protein</fullName>
    </submittedName>
</protein>
<keyword evidence="3" id="KW-1185">Reference proteome</keyword>
<dbReference type="PROSITE" id="PS50279">
    <property type="entry name" value="BPTI_KUNITZ_2"/>
    <property type="match status" value="1"/>
</dbReference>
<gene>
    <name evidence="2" type="ORF">ANCDUO_24627</name>
</gene>
<dbReference type="Gene3D" id="4.10.410.10">
    <property type="entry name" value="Pancreatic trypsin inhibitor Kunitz domain"/>
    <property type="match status" value="1"/>
</dbReference>